<sequence length="237" mass="26866">MNDWREHFIAVVTGCRNEGELFSELTRLTRELDFEFCSYGLKNPLPIAAPQFILRSNYPSAWEARYVAEDYFSCDPTVAHGLTRTTPLQWAAAQQQHQQAFWEEARHYSLDHGWCLSVQGDYGTIGLLSLSRPDDPISTLELDAKEAKLIWLSQLAHSAMTGFFAQTHLPEAQKTLTAREKEVLKWTAVGKTYSEISIILTIDSRTVKFHLVNAMRKLQASNKAEATVKAILLGMLF</sequence>
<dbReference type="SUPFAM" id="SSF75516">
    <property type="entry name" value="Pheromone-binding domain of LuxR-like quorum-sensing transcription factors"/>
    <property type="match status" value="1"/>
</dbReference>
<feature type="domain" description="HTH luxR-type" evidence="4">
    <location>
        <begin position="169"/>
        <end position="234"/>
    </location>
</feature>
<dbReference type="GO" id="GO:0003677">
    <property type="term" value="F:DNA binding"/>
    <property type="evidence" value="ECO:0007669"/>
    <property type="project" value="UniProtKB-KW"/>
</dbReference>
<evidence type="ECO:0000256" key="2">
    <source>
        <dbReference type="ARBA" id="ARBA00023125"/>
    </source>
</evidence>
<evidence type="ECO:0000313" key="5">
    <source>
        <dbReference type="EMBL" id="ROQ52952.1"/>
    </source>
</evidence>
<dbReference type="AlphaFoldDB" id="A0A9X8EK63"/>
<name>A0A9X8EK63_PSEPU</name>
<dbReference type="RefSeq" id="WP_123752387.1">
    <property type="nucleotide sequence ID" value="NZ_RJUR01000011.1"/>
</dbReference>
<gene>
    <name evidence="5" type="ORF">EDF85_0702</name>
</gene>
<dbReference type="SUPFAM" id="SSF46894">
    <property type="entry name" value="C-terminal effector domain of the bipartite response regulators"/>
    <property type="match status" value="1"/>
</dbReference>
<keyword evidence="1" id="KW-0805">Transcription regulation</keyword>
<dbReference type="EMBL" id="RJUR01000011">
    <property type="protein sequence ID" value="ROQ52952.1"/>
    <property type="molecule type" value="Genomic_DNA"/>
</dbReference>
<protein>
    <submittedName>
        <fullName evidence="5">LuxR family transcriptional regulator</fullName>
    </submittedName>
</protein>
<dbReference type="PANTHER" id="PTHR44688">
    <property type="entry name" value="DNA-BINDING TRANSCRIPTIONAL ACTIVATOR DEVR_DOSR"/>
    <property type="match status" value="1"/>
</dbReference>
<dbReference type="Gene3D" id="1.10.10.10">
    <property type="entry name" value="Winged helix-like DNA-binding domain superfamily/Winged helix DNA-binding domain"/>
    <property type="match status" value="1"/>
</dbReference>
<dbReference type="InterPro" id="IPR000792">
    <property type="entry name" value="Tscrpt_reg_LuxR_C"/>
</dbReference>
<comment type="caution">
    <text evidence="5">The sequence shown here is derived from an EMBL/GenBank/DDBJ whole genome shotgun (WGS) entry which is preliminary data.</text>
</comment>
<dbReference type="InterPro" id="IPR005143">
    <property type="entry name" value="TF_LuxR_autoind-bd_dom"/>
</dbReference>
<dbReference type="PANTHER" id="PTHR44688:SF16">
    <property type="entry name" value="DNA-BINDING TRANSCRIPTIONAL ACTIVATOR DEVR_DOSR"/>
    <property type="match status" value="1"/>
</dbReference>
<dbReference type="InterPro" id="IPR036388">
    <property type="entry name" value="WH-like_DNA-bd_sf"/>
</dbReference>
<organism evidence="5 6">
    <name type="scientific">Pseudomonas putida</name>
    <name type="common">Arthrobacter siderocapsulatus</name>
    <dbReference type="NCBI Taxonomy" id="303"/>
    <lineage>
        <taxon>Bacteria</taxon>
        <taxon>Pseudomonadati</taxon>
        <taxon>Pseudomonadota</taxon>
        <taxon>Gammaproteobacteria</taxon>
        <taxon>Pseudomonadales</taxon>
        <taxon>Pseudomonadaceae</taxon>
        <taxon>Pseudomonas</taxon>
    </lineage>
</organism>
<keyword evidence="3" id="KW-0804">Transcription</keyword>
<dbReference type="PRINTS" id="PR00038">
    <property type="entry name" value="HTHLUXR"/>
</dbReference>
<proteinExistence type="predicted"/>
<dbReference type="Pfam" id="PF03472">
    <property type="entry name" value="Autoind_bind"/>
    <property type="match status" value="1"/>
</dbReference>
<reference evidence="5 6" key="1">
    <citation type="submission" date="2018-11" db="EMBL/GenBank/DDBJ databases">
        <title>Genomic analyses of the natural microbiome of Caenorhabditis elegans.</title>
        <authorList>
            <person name="Samuel B."/>
        </authorList>
    </citation>
    <scope>NUCLEOTIDE SEQUENCE [LARGE SCALE GENOMIC DNA]</scope>
    <source>
        <strain evidence="5 6">BIGb0473</strain>
    </source>
</reference>
<dbReference type="Proteomes" id="UP000269115">
    <property type="component" value="Unassembled WGS sequence"/>
</dbReference>
<dbReference type="Gene3D" id="3.30.450.80">
    <property type="entry name" value="Transcription factor LuxR-like, autoinducer-binding domain"/>
    <property type="match status" value="1"/>
</dbReference>
<keyword evidence="2" id="KW-0238">DNA-binding</keyword>
<dbReference type="GO" id="GO:0006355">
    <property type="term" value="P:regulation of DNA-templated transcription"/>
    <property type="evidence" value="ECO:0007669"/>
    <property type="project" value="InterPro"/>
</dbReference>
<dbReference type="Pfam" id="PF00196">
    <property type="entry name" value="GerE"/>
    <property type="match status" value="1"/>
</dbReference>
<dbReference type="SMART" id="SM00421">
    <property type="entry name" value="HTH_LUXR"/>
    <property type="match status" value="1"/>
</dbReference>
<dbReference type="PROSITE" id="PS50043">
    <property type="entry name" value="HTH_LUXR_2"/>
    <property type="match status" value="1"/>
</dbReference>
<evidence type="ECO:0000259" key="4">
    <source>
        <dbReference type="PROSITE" id="PS50043"/>
    </source>
</evidence>
<dbReference type="CDD" id="cd06170">
    <property type="entry name" value="LuxR_C_like"/>
    <property type="match status" value="1"/>
</dbReference>
<accession>A0A9X8EK63</accession>
<evidence type="ECO:0000256" key="1">
    <source>
        <dbReference type="ARBA" id="ARBA00023015"/>
    </source>
</evidence>
<evidence type="ECO:0000256" key="3">
    <source>
        <dbReference type="ARBA" id="ARBA00023163"/>
    </source>
</evidence>
<dbReference type="InterPro" id="IPR036693">
    <property type="entry name" value="TF_LuxR_autoind-bd_dom_sf"/>
</dbReference>
<evidence type="ECO:0000313" key="6">
    <source>
        <dbReference type="Proteomes" id="UP000269115"/>
    </source>
</evidence>
<dbReference type="PROSITE" id="PS00622">
    <property type="entry name" value="HTH_LUXR_1"/>
    <property type="match status" value="1"/>
</dbReference>
<dbReference type="InterPro" id="IPR016032">
    <property type="entry name" value="Sig_transdc_resp-reg_C-effctor"/>
</dbReference>